<keyword evidence="2" id="KW-0413">Isomerase</keyword>
<dbReference type="RefSeq" id="WP_216940166.1">
    <property type="nucleotide sequence ID" value="NZ_CP077062.1"/>
</dbReference>
<sequence>MSALEHNIATMARYCRDHGVDLYPHGKTTMAPQVVAAQLDAGSAGVTVATVAQLRVFQAHGLGPGLVANQVVDEAGASWLGRTLADHGQVAASCYVDSVEGATRLDRLVAAARGAGTTARLGVLVELGHADGRTGARTLHQAQQVAEAVAASKALELVGVAGYEGSLVRETPSEAARAAREFCLGLGDLAGRLLARGLLPERPMVSAGGSAYFDAVVDALAGEDAWRLVLRSGCYVTHDHGLYHDLSPFERSDEGYTLRPALQVFAPVLSRPEDGTVVIGAGRRDASSDGALPVVLAARRGDRQLDVRGVRTLRLFDQHLVAATPSSGCELEPGDEVQLGISHPCTTFDKWRWIPVVDDDDRIVDVLRTFF</sequence>
<dbReference type="AlphaFoldDB" id="A0A975SZ81"/>
<dbReference type="PANTHER" id="PTHR28004">
    <property type="entry name" value="ZGC:162816-RELATED"/>
    <property type="match status" value="1"/>
</dbReference>
<dbReference type="SMART" id="SM01119">
    <property type="entry name" value="D-ser_dehydrat"/>
    <property type="match status" value="1"/>
</dbReference>
<organism evidence="2 3">
    <name type="scientific">Nocardioides panacis</name>
    <dbReference type="NCBI Taxonomy" id="2849501"/>
    <lineage>
        <taxon>Bacteria</taxon>
        <taxon>Bacillati</taxon>
        <taxon>Actinomycetota</taxon>
        <taxon>Actinomycetes</taxon>
        <taxon>Propionibacteriales</taxon>
        <taxon>Nocardioidaceae</taxon>
        <taxon>Nocardioides</taxon>
    </lineage>
</organism>
<dbReference type="InterPro" id="IPR026956">
    <property type="entry name" value="D-ser_dehydrat-like_dom"/>
</dbReference>
<dbReference type="InterPro" id="IPR051466">
    <property type="entry name" value="D-amino_acid_metab_enzyme"/>
</dbReference>
<feature type="domain" description="D-serine dehydratase-like" evidence="1">
    <location>
        <begin position="261"/>
        <end position="358"/>
    </location>
</feature>
<gene>
    <name evidence="2" type="ORF">KRR39_01705</name>
</gene>
<dbReference type="PANTHER" id="PTHR28004:SF8">
    <property type="entry name" value="D-SERINE DEAMINASE"/>
    <property type="match status" value="1"/>
</dbReference>
<dbReference type="GO" id="GO:0008784">
    <property type="term" value="F:alanine racemase activity"/>
    <property type="evidence" value="ECO:0007669"/>
    <property type="project" value="UniProtKB-EC"/>
</dbReference>
<accession>A0A975SZ81</accession>
<name>A0A975SZ81_9ACTN</name>
<evidence type="ECO:0000313" key="2">
    <source>
        <dbReference type="EMBL" id="QWZ08606.1"/>
    </source>
</evidence>
<dbReference type="Pfam" id="PF01168">
    <property type="entry name" value="Ala_racemase_N"/>
    <property type="match status" value="1"/>
</dbReference>
<evidence type="ECO:0000313" key="3">
    <source>
        <dbReference type="Proteomes" id="UP000683575"/>
    </source>
</evidence>
<evidence type="ECO:0000259" key="1">
    <source>
        <dbReference type="SMART" id="SM01119"/>
    </source>
</evidence>
<reference evidence="2" key="1">
    <citation type="submission" date="2021-06" db="EMBL/GenBank/DDBJ databases">
        <title>Complete genome sequence of Nocardioides sp. G188.</title>
        <authorList>
            <person name="Im W.-T."/>
        </authorList>
    </citation>
    <scope>NUCLEOTIDE SEQUENCE</scope>
    <source>
        <strain evidence="2">G188</strain>
    </source>
</reference>
<dbReference type="EMBL" id="CP077062">
    <property type="protein sequence ID" value="QWZ08606.1"/>
    <property type="molecule type" value="Genomic_DNA"/>
</dbReference>
<dbReference type="Proteomes" id="UP000683575">
    <property type="component" value="Chromosome"/>
</dbReference>
<keyword evidence="3" id="KW-1185">Reference proteome</keyword>
<dbReference type="KEGG" id="nps:KRR39_01705"/>
<dbReference type="InterPro" id="IPR001608">
    <property type="entry name" value="Ala_racemase_N"/>
</dbReference>
<proteinExistence type="predicted"/>
<dbReference type="Pfam" id="PF14031">
    <property type="entry name" value="D-ser_dehydrat"/>
    <property type="match status" value="1"/>
</dbReference>
<dbReference type="EC" id="5.1.1.1" evidence="2"/>
<protein>
    <submittedName>
        <fullName evidence="2">Alanine racemase</fullName>
        <ecNumber evidence="2">5.1.1.1</ecNumber>
    </submittedName>
</protein>